<gene>
    <name evidence="1" type="primary">ORF217625</name>
</gene>
<feature type="non-terminal residue" evidence="1">
    <location>
        <position position="57"/>
    </location>
</feature>
<organism evidence="1">
    <name type="scientific">Arion vulgaris</name>
    <dbReference type="NCBI Taxonomy" id="1028688"/>
    <lineage>
        <taxon>Eukaryota</taxon>
        <taxon>Metazoa</taxon>
        <taxon>Spiralia</taxon>
        <taxon>Lophotrochozoa</taxon>
        <taxon>Mollusca</taxon>
        <taxon>Gastropoda</taxon>
        <taxon>Heterobranchia</taxon>
        <taxon>Euthyneura</taxon>
        <taxon>Panpulmonata</taxon>
        <taxon>Eupulmonata</taxon>
        <taxon>Stylommatophora</taxon>
        <taxon>Helicina</taxon>
        <taxon>Arionoidea</taxon>
        <taxon>Arionidae</taxon>
        <taxon>Arion</taxon>
    </lineage>
</organism>
<dbReference type="AlphaFoldDB" id="A0A0B7C0U6"/>
<proteinExistence type="predicted"/>
<dbReference type="EMBL" id="HACG01051174">
    <property type="protein sequence ID" value="CEK98045.1"/>
    <property type="molecule type" value="Transcribed_RNA"/>
</dbReference>
<accession>A0A0B7C0U6</accession>
<name>A0A0B7C0U6_9EUPU</name>
<reference evidence="1" key="1">
    <citation type="submission" date="2014-12" db="EMBL/GenBank/DDBJ databases">
        <title>Insight into the proteome of Arion vulgaris.</title>
        <authorList>
            <person name="Aradska J."/>
            <person name="Bulat T."/>
            <person name="Smidak R."/>
            <person name="Sarate P."/>
            <person name="Gangsoo J."/>
            <person name="Sialana F."/>
            <person name="Bilban M."/>
            <person name="Lubec G."/>
        </authorList>
    </citation>
    <scope>NUCLEOTIDE SEQUENCE</scope>
    <source>
        <tissue evidence="1">Skin</tissue>
    </source>
</reference>
<protein>
    <submittedName>
        <fullName evidence="1">Uncharacterized protein</fullName>
    </submittedName>
</protein>
<sequence>MFCKIDVLILILFYKKENTNFFVLIHQSEYVLTSRLELYRLLKGMHTDVPVPRWLNT</sequence>
<evidence type="ECO:0000313" key="1">
    <source>
        <dbReference type="EMBL" id="CEK98045.1"/>
    </source>
</evidence>